<comment type="subcellular location">
    <subcellularLocation>
        <location evidence="2">Cell membrane</location>
        <topology evidence="2">Multi-pass membrane protein</topology>
    </subcellularLocation>
</comment>
<dbReference type="Pfam" id="PF02518">
    <property type="entry name" value="HATPase_c"/>
    <property type="match status" value="1"/>
</dbReference>
<dbReference type="InterPro" id="IPR036097">
    <property type="entry name" value="HisK_dim/P_sf"/>
</dbReference>
<dbReference type="SMART" id="SM00304">
    <property type="entry name" value="HAMP"/>
    <property type="match status" value="1"/>
</dbReference>
<dbReference type="Proteomes" id="UP000294830">
    <property type="component" value="Unassembled WGS sequence"/>
</dbReference>
<dbReference type="PANTHER" id="PTHR45528">
    <property type="entry name" value="SENSOR HISTIDINE KINASE CPXA"/>
    <property type="match status" value="1"/>
</dbReference>
<dbReference type="EC" id="2.7.13.3" evidence="3"/>
<evidence type="ECO:0000256" key="3">
    <source>
        <dbReference type="ARBA" id="ARBA00012438"/>
    </source>
</evidence>
<keyword evidence="18" id="KW-1185">Reference proteome</keyword>
<dbReference type="Gene3D" id="1.10.287.130">
    <property type="match status" value="1"/>
</dbReference>
<dbReference type="SUPFAM" id="SSF55874">
    <property type="entry name" value="ATPase domain of HSP90 chaperone/DNA topoisomerase II/histidine kinase"/>
    <property type="match status" value="1"/>
</dbReference>
<dbReference type="EMBL" id="SLWB01000020">
    <property type="protein sequence ID" value="TCN62128.1"/>
    <property type="molecule type" value="Genomic_DNA"/>
</dbReference>
<dbReference type="GO" id="GO:0005886">
    <property type="term" value="C:plasma membrane"/>
    <property type="evidence" value="ECO:0007669"/>
    <property type="project" value="UniProtKB-SubCell"/>
</dbReference>
<evidence type="ECO:0000256" key="2">
    <source>
        <dbReference type="ARBA" id="ARBA00004651"/>
    </source>
</evidence>
<evidence type="ECO:0000256" key="5">
    <source>
        <dbReference type="ARBA" id="ARBA00022553"/>
    </source>
</evidence>
<sequence length="1226" mass="138951">MENPTTISKQRKTIRRKKTFFVGIAAILAAVVLYLSAQFAPRLSTYNSSNIKKIESTILNKKELLREIAKAWFSTKDTSQKAAFDILDDRTISKLNKENIGIFLCDSTKLAAWSTIPNIADSMLARIDTTMRLYSFNDGWFLASRFKHKGKSAIISIEVQKRYRFTNKFLENRFNPILDIPAYFKISRSSTAAPNTKNTFVVRAGDTPVFVLEKDKNISTPNPIKDALIYTSLILLIIGGWLVIQSISFKRNIRLFFFSLLGWSAICAILVNTLATFPSSLTFFSPELYTSKGASSLAVLAAYTLIFISFCSTIYRHYVDYKIQRRRFLKPLAALLSLFLSLIVLAAHLIVSSLVSHASVSFGVIKISEISRYSLIIYLIIALIIISIILLSNLFFRLFREIPTRTKAAILAIPLLIVSGILALTDSSIAIFFAATLVTYAIFLFRLKAYMRIGIRDISLILILWAVATSTVICHFVVIKDERNRIEFAESLYNEKDPIFEASLPELTQQIVKDKTIHQLIHNPSANDSIIYQHIKKNVLRGYPSKYNLRITICPVKANLFLPNEKKTTSCQKYFNDIFQQKGSKIKNSAFYLIRNFPGEIWYIGQIDYLCSKGLTSLYVEFNVKTISSNPGYPELLLKKNEPRVKGYRDYEYAHYFDSSLVAKNGSYSYPFIIEPPTKKDSIQVRPQKGYSNLYYRFDQHNTMVISRPILNLFDIASCFSYIFISLVLVGLLVLKFSRFPLDDTLSLQSFKGRITLSFVVVLIVTLILTAAVSLTYGIKRFEAYKEQTIQDKMKSAIPAVYNALYTPSSESLTDELVKISNYLYVDVNLYNISGELVATSRPEIFYDGLQGFKMSPKAYKSLALIYDGFFVDNEKIGDMTYTSSYSPISDSNGKLIGYVNLPYFLQYDNLRKELYTIAITIANIFILLLLPVILIAVLISNSITSPLAQIRNRMRIFDLKTNPEPIPYKQNDEIGDLIVEFNKMILQVESSAKLLADNERDLAWREMARQIAHEIKNPLTPMKLSLQYLMMLKGKKDERWLEQFDRFAASQVEQIDSLAKIANEFSDFAKINFDEQITILDLRAAVNEILPIFDGFPNLNFEVNMPNAPVNVRVGREHLKRVIVNLVKNAIQSVDDDKTAIIAITVIEEMGKATLSVKDNGKGIADEVKPKLFTPNFTTKSSGTGLGLAICKNLIEAYNGTIWFESEVDRGSTFYIELPSVTAPA</sequence>
<evidence type="ECO:0000256" key="11">
    <source>
        <dbReference type="ARBA" id="ARBA00022989"/>
    </source>
</evidence>
<dbReference type="OrthoDB" id="9781208at2"/>
<evidence type="ECO:0000313" key="18">
    <source>
        <dbReference type="Proteomes" id="UP000294830"/>
    </source>
</evidence>
<dbReference type="Gene3D" id="3.30.565.10">
    <property type="entry name" value="Histidine kinase-like ATPase, C-terminal domain"/>
    <property type="match status" value="1"/>
</dbReference>
<dbReference type="InterPro" id="IPR004358">
    <property type="entry name" value="Sig_transdc_His_kin-like_C"/>
</dbReference>
<feature type="transmembrane region" description="Helical" evidence="14">
    <location>
        <begin position="755"/>
        <end position="779"/>
    </location>
</feature>
<dbReference type="AlphaFoldDB" id="A0A4R2E272"/>
<feature type="transmembrane region" description="Helical" evidence="14">
    <location>
        <begin position="710"/>
        <end position="735"/>
    </location>
</feature>
<feature type="transmembrane region" description="Helical" evidence="14">
    <location>
        <begin position="915"/>
        <end position="940"/>
    </location>
</feature>
<feature type="transmembrane region" description="Helical" evidence="14">
    <location>
        <begin position="458"/>
        <end position="479"/>
    </location>
</feature>
<keyword evidence="4" id="KW-1003">Cell membrane</keyword>
<dbReference type="PROSITE" id="PS50109">
    <property type="entry name" value="HIS_KIN"/>
    <property type="match status" value="1"/>
</dbReference>
<feature type="transmembrane region" description="Helical" evidence="14">
    <location>
        <begin position="408"/>
        <end position="438"/>
    </location>
</feature>
<dbReference type="InterPro" id="IPR050398">
    <property type="entry name" value="HssS/ArlS-like"/>
</dbReference>
<dbReference type="CDD" id="cd06225">
    <property type="entry name" value="HAMP"/>
    <property type="match status" value="1"/>
</dbReference>
<feature type="transmembrane region" description="Helical" evidence="14">
    <location>
        <begin position="227"/>
        <end position="244"/>
    </location>
</feature>
<keyword evidence="9 17" id="KW-0418">Kinase</keyword>
<keyword evidence="11 14" id="KW-1133">Transmembrane helix</keyword>
<keyword evidence="10" id="KW-0067">ATP-binding</keyword>
<evidence type="ECO:0000256" key="1">
    <source>
        <dbReference type="ARBA" id="ARBA00000085"/>
    </source>
</evidence>
<evidence type="ECO:0000259" key="15">
    <source>
        <dbReference type="PROSITE" id="PS50109"/>
    </source>
</evidence>
<evidence type="ECO:0000256" key="12">
    <source>
        <dbReference type="ARBA" id="ARBA00023012"/>
    </source>
</evidence>
<gene>
    <name evidence="17" type="ORF">CLV25_12041</name>
</gene>
<dbReference type="GO" id="GO:0000155">
    <property type="term" value="F:phosphorelay sensor kinase activity"/>
    <property type="evidence" value="ECO:0007669"/>
    <property type="project" value="InterPro"/>
</dbReference>
<keyword evidence="8" id="KW-0547">Nucleotide-binding</keyword>
<feature type="transmembrane region" description="Helical" evidence="14">
    <location>
        <begin position="331"/>
        <end position="355"/>
    </location>
</feature>
<dbReference type="InterPro" id="IPR003660">
    <property type="entry name" value="HAMP_dom"/>
</dbReference>
<dbReference type="CDD" id="cd00082">
    <property type="entry name" value="HisKA"/>
    <property type="match status" value="1"/>
</dbReference>
<keyword evidence="5" id="KW-0597">Phosphoprotein</keyword>
<evidence type="ECO:0000256" key="9">
    <source>
        <dbReference type="ARBA" id="ARBA00022777"/>
    </source>
</evidence>
<evidence type="ECO:0000256" key="6">
    <source>
        <dbReference type="ARBA" id="ARBA00022679"/>
    </source>
</evidence>
<protein>
    <recommendedName>
        <fullName evidence="3">histidine kinase</fullName>
        <ecNumber evidence="3">2.7.13.3</ecNumber>
    </recommendedName>
</protein>
<dbReference type="InterPro" id="IPR036890">
    <property type="entry name" value="HATPase_C_sf"/>
</dbReference>
<evidence type="ECO:0000256" key="13">
    <source>
        <dbReference type="ARBA" id="ARBA00023136"/>
    </source>
</evidence>
<keyword evidence="7 14" id="KW-0812">Transmembrane</keyword>
<dbReference type="Pfam" id="PF00512">
    <property type="entry name" value="HisKA"/>
    <property type="match status" value="1"/>
</dbReference>
<organism evidence="17 18">
    <name type="scientific">Acetobacteroides hydrogenigenes</name>
    <dbReference type="NCBI Taxonomy" id="979970"/>
    <lineage>
        <taxon>Bacteria</taxon>
        <taxon>Pseudomonadati</taxon>
        <taxon>Bacteroidota</taxon>
        <taxon>Bacteroidia</taxon>
        <taxon>Bacteroidales</taxon>
        <taxon>Rikenellaceae</taxon>
        <taxon>Acetobacteroides</taxon>
    </lineage>
</organism>
<dbReference type="SMART" id="SM00388">
    <property type="entry name" value="HisKA"/>
    <property type="match status" value="1"/>
</dbReference>
<keyword evidence="12" id="KW-0902">Two-component regulatory system</keyword>
<comment type="catalytic activity">
    <reaction evidence="1">
        <text>ATP + protein L-histidine = ADP + protein N-phospho-L-histidine.</text>
        <dbReference type="EC" id="2.7.13.3"/>
    </reaction>
</comment>
<name>A0A4R2E272_9BACT</name>
<dbReference type="PRINTS" id="PR00344">
    <property type="entry name" value="BCTRLSENSOR"/>
</dbReference>
<evidence type="ECO:0000259" key="16">
    <source>
        <dbReference type="PROSITE" id="PS50885"/>
    </source>
</evidence>
<comment type="caution">
    <text evidence="17">The sequence shown here is derived from an EMBL/GenBank/DDBJ whole genome shotgun (WGS) entry which is preliminary data.</text>
</comment>
<keyword evidence="6" id="KW-0808">Transferase</keyword>
<feature type="domain" description="HAMP" evidence="16">
    <location>
        <begin position="942"/>
        <end position="994"/>
    </location>
</feature>
<dbReference type="InterPro" id="IPR005467">
    <property type="entry name" value="His_kinase_dom"/>
</dbReference>
<evidence type="ECO:0000256" key="7">
    <source>
        <dbReference type="ARBA" id="ARBA00022692"/>
    </source>
</evidence>
<feature type="domain" description="Histidine kinase" evidence="15">
    <location>
        <begin position="1011"/>
        <end position="1223"/>
    </location>
</feature>
<dbReference type="RefSeq" id="WP_131840502.1">
    <property type="nucleotide sequence ID" value="NZ_SLWB01000020.1"/>
</dbReference>
<dbReference type="InterPro" id="IPR003661">
    <property type="entry name" value="HisK_dim/P_dom"/>
</dbReference>
<evidence type="ECO:0000256" key="4">
    <source>
        <dbReference type="ARBA" id="ARBA00022475"/>
    </source>
</evidence>
<keyword evidence="13 14" id="KW-0472">Membrane</keyword>
<evidence type="ECO:0000256" key="14">
    <source>
        <dbReference type="SAM" id="Phobius"/>
    </source>
</evidence>
<dbReference type="Gene3D" id="6.10.340.10">
    <property type="match status" value="1"/>
</dbReference>
<dbReference type="PROSITE" id="PS50885">
    <property type="entry name" value="HAMP"/>
    <property type="match status" value="1"/>
</dbReference>
<dbReference type="SUPFAM" id="SSF47384">
    <property type="entry name" value="Homodimeric domain of signal transducing histidine kinase"/>
    <property type="match status" value="1"/>
</dbReference>
<feature type="transmembrane region" description="Helical" evidence="14">
    <location>
        <begin position="297"/>
        <end position="319"/>
    </location>
</feature>
<dbReference type="InterPro" id="IPR003594">
    <property type="entry name" value="HATPase_dom"/>
</dbReference>
<reference evidence="17 18" key="1">
    <citation type="submission" date="2019-03" db="EMBL/GenBank/DDBJ databases">
        <title>Genomic Encyclopedia of Archaeal and Bacterial Type Strains, Phase II (KMG-II): from individual species to whole genera.</title>
        <authorList>
            <person name="Goeker M."/>
        </authorList>
    </citation>
    <scope>NUCLEOTIDE SEQUENCE [LARGE SCALE GENOMIC DNA]</scope>
    <source>
        <strain evidence="17 18">RL-C</strain>
    </source>
</reference>
<evidence type="ECO:0000313" key="17">
    <source>
        <dbReference type="EMBL" id="TCN62128.1"/>
    </source>
</evidence>
<proteinExistence type="predicted"/>
<evidence type="ECO:0000256" key="8">
    <source>
        <dbReference type="ARBA" id="ARBA00022741"/>
    </source>
</evidence>
<feature type="transmembrane region" description="Helical" evidence="14">
    <location>
        <begin position="375"/>
        <end position="396"/>
    </location>
</feature>
<feature type="transmembrane region" description="Helical" evidence="14">
    <location>
        <begin position="20"/>
        <end position="40"/>
    </location>
</feature>
<dbReference type="GO" id="GO:0005524">
    <property type="term" value="F:ATP binding"/>
    <property type="evidence" value="ECO:0007669"/>
    <property type="project" value="UniProtKB-KW"/>
</dbReference>
<feature type="transmembrane region" description="Helical" evidence="14">
    <location>
        <begin position="256"/>
        <end position="277"/>
    </location>
</feature>
<accession>A0A4R2E272</accession>
<evidence type="ECO:0000256" key="10">
    <source>
        <dbReference type="ARBA" id="ARBA00022840"/>
    </source>
</evidence>
<dbReference type="SMART" id="SM00387">
    <property type="entry name" value="HATPase_c"/>
    <property type="match status" value="1"/>
</dbReference>
<dbReference type="PANTHER" id="PTHR45528:SF1">
    <property type="entry name" value="SENSOR HISTIDINE KINASE CPXA"/>
    <property type="match status" value="1"/>
</dbReference>